<evidence type="ECO:0008006" key="3">
    <source>
        <dbReference type="Google" id="ProtNLM"/>
    </source>
</evidence>
<keyword evidence="2" id="KW-1185">Reference proteome</keyword>
<organism evidence="1 2">
    <name type="scientific">Microbulbifer celer</name>
    <dbReference type="NCBI Taxonomy" id="435905"/>
    <lineage>
        <taxon>Bacteria</taxon>
        <taxon>Pseudomonadati</taxon>
        <taxon>Pseudomonadota</taxon>
        <taxon>Gammaproteobacteria</taxon>
        <taxon>Cellvibrionales</taxon>
        <taxon>Microbulbiferaceae</taxon>
        <taxon>Microbulbifer</taxon>
    </lineage>
</organism>
<evidence type="ECO:0000313" key="2">
    <source>
        <dbReference type="Proteomes" id="UP001597264"/>
    </source>
</evidence>
<sequence>MSFRIRYDAEQRLVRLLFYGEATFDSRIEAIRQLAARYGHLKPLRILADVRKVSKMSMSKEEQIAFGWFVGGQEALKNAHIAVLNKPQLNTTAVMRNAARQQGLELFSFLTEAEALEWLASRNEVPG</sequence>
<protein>
    <recommendedName>
        <fullName evidence="3">STAS/SEC14 domain-containing protein</fullName>
    </recommendedName>
</protein>
<name>A0ABW3U2R5_9GAMM</name>
<dbReference type="RefSeq" id="WP_230435434.1">
    <property type="nucleotide sequence ID" value="NZ_CP087715.1"/>
</dbReference>
<reference evidence="2" key="1">
    <citation type="journal article" date="2019" name="Int. J. Syst. Evol. Microbiol.">
        <title>The Global Catalogue of Microorganisms (GCM) 10K type strain sequencing project: providing services to taxonomists for standard genome sequencing and annotation.</title>
        <authorList>
            <consortium name="The Broad Institute Genomics Platform"/>
            <consortium name="The Broad Institute Genome Sequencing Center for Infectious Disease"/>
            <person name="Wu L."/>
            <person name="Ma J."/>
        </authorList>
    </citation>
    <scope>NUCLEOTIDE SEQUENCE [LARGE SCALE GENOMIC DNA]</scope>
    <source>
        <strain evidence="2">CCUG 54356</strain>
    </source>
</reference>
<dbReference type="Proteomes" id="UP001597264">
    <property type="component" value="Unassembled WGS sequence"/>
</dbReference>
<gene>
    <name evidence="1" type="ORF">ACFQ2X_00750</name>
</gene>
<comment type="caution">
    <text evidence="1">The sequence shown here is derived from an EMBL/GenBank/DDBJ whole genome shotgun (WGS) entry which is preliminary data.</text>
</comment>
<dbReference type="EMBL" id="JBHTLR010000003">
    <property type="protein sequence ID" value="MFD1215113.1"/>
    <property type="molecule type" value="Genomic_DNA"/>
</dbReference>
<proteinExistence type="predicted"/>
<evidence type="ECO:0000313" key="1">
    <source>
        <dbReference type="EMBL" id="MFD1215113.1"/>
    </source>
</evidence>
<accession>A0ABW3U2R5</accession>